<sequence>MRRLSIVMKNPWHSPHPQTHGSHSHTGPKATVSAAVAPVDIGKPGEGVEEISWPPAGSLGFCAQGSWSPKNFQKLTPHVPILLGFLDFSEAPAEGSRCSLECRGSPLTWLLESLLFLLLLPSSSSSSLSISPSLCPSPVPDLAIPGCP</sequence>
<accession>Q96NA9</accession>
<dbReference type="EMBL" id="AK055725">
    <property type="protein sequence ID" value="BAB70996.1"/>
    <property type="molecule type" value="mRNA"/>
</dbReference>
<evidence type="ECO:0000313" key="3">
    <source>
        <dbReference type="EMBL" id="BAB70996.1"/>
    </source>
</evidence>
<evidence type="ECO:0000256" key="1">
    <source>
        <dbReference type="SAM" id="MobiDB-lite"/>
    </source>
</evidence>
<name>Q96NA9_HUMAN</name>
<feature type="region of interest" description="Disordered" evidence="1">
    <location>
        <begin position="9"/>
        <end position="29"/>
    </location>
</feature>
<evidence type="ECO:0000313" key="2">
    <source>
        <dbReference type="EMBL" id="AAQ04650.1"/>
    </source>
</evidence>
<feature type="compositionally biased region" description="Polar residues" evidence="1">
    <location>
        <begin position="16"/>
        <end position="25"/>
    </location>
</feature>
<protein>
    <submittedName>
        <fullName evidence="3">cDNA FLJ31163 fis, clone KIDNE1000050</fullName>
    </submittedName>
</protein>
<reference evidence="2" key="2">
    <citation type="submission" date="2018-07" db="EMBL/GenBank/DDBJ databases">
        <title>Novel human cDNA clones with function of affecting cancer cell growth.</title>
        <authorList>
            <person name="Wan D.F."/>
            <person name="Qin W.X."/>
            <person name="Zhou X.M."/>
            <person name="Zhang P.P."/>
            <person name="Jiang H.Q."/>
            <person name="Huang Y."/>
            <person name="Zhao X.T."/>
            <person name="Gu J.R."/>
        </authorList>
    </citation>
    <scope>NUCLEOTIDE SEQUENCE</scope>
</reference>
<dbReference type="AlphaFoldDB" id="Q96NA9"/>
<organism evidence="3">
    <name type="scientific">Homo sapiens</name>
    <name type="common">Human</name>
    <dbReference type="NCBI Taxonomy" id="9606"/>
    <lineage>
        <taxon>Eukaryota</taxon>
        <taxon>Metazoa</taxon>
        <taxon>Chordata</taxon>
        <taxon>Craniata</taxon>
        <taxon>Vertebrata</taxon>
        <taxon>Euteleostomi</taxon>
        <taxon>Mammalia</taxon>
        <taxon>Eutheria</taxon>
        <taxon>Euarchontoglires</taxon>
        <taxon>Primates</taxon>
        <taxon>Haplorrhini</taxon>
        <taxon>Catarrhini</taxon>
        <taxon>Hominidae</taxon>
        <taxon>Homo</taxon>
    </lineage>
</organism>
<dbReference type="EMBL" id="AF447875">
    <property type="protein sequence ID" value="AAQ04650.1"/>
    <property type="molecule type" value="mRNA"/>
</dbReference>
<reference evidence="3" key="1">
    <citation type="journal article" date="2004" name="Nat. Genet.">
        <title>Complete sequencing and characterization of 21,243 full-length human cDNAs.</title>
        <authorList>
            <person name="Ota T."/>
            <person name="Suzuki Y."/>
            <person name="Nishikawa T."/>
            <person name="Otsuki T."/>
            <person name="Sugiyama T."/>
            <person name="Irie R."/>
            <person name="Wakamatsu A."/>
            <person name="Hayashi K."/>
            <person name="Sato H."/>
            <person name="Nagai K."/>
            <person name="Kimura K."/>
            <person name="Makita H."/>
            <person name="Sekine M."/>
            <person name="Obayashi M."/>
            <person name="Nishi T."/>
            <person name="Shibahara T."/>
            <person name="Tanaka T."/>
            <person name="Ishii S."/>
            <person name="Yamamoto J."/>
            <person name="Saito K."/>
            <person name="Kawai Y."/>
            <person name="Isono Y."/>
            <person name="Nakamura Y."/>
            <person name="Nagahari K."/>
            <person name="Murakami K."/>
            <person name="Yasuda T."/>
            <person name="Iwayanagi T."/>
            <person name="Wagatsuma M."/>
            <person name="Shiratori A."/>
            <person name="Sudo H."/>
            <person name="Hosoiri T."/>
            <person name="Kaku Y."/>
            <person name="Kodaira H."/>
            <person name="Kondo H."/>
            <person name="Sugawara M."/>
            <person name="Takahashi M."/>
            <person name="Kanda K."/>
            <person name="Yokoi T."/>
            <person name="Furuya T."/>
            <person name="Kikkawa E."/>
            <person name="Omura Y."/>
            <person name="Abe K."/>
            <person name="Kamihara K."/>
            <person name="Katsuta N."/>
            <person name="Sato K."/>
            <person name="Tanikawa M."/>
            <person name="Yamazaki M."/>
            <person name="Ninomiya K."/>
            <person name="Ishibashi T."/>
            <person name="Yamashita H."/>
            <person name="Murakawa K."/>
            <person name="Fujimori K."/>
            <person name="Tanai H."/>
            <person name="Kimata M."/>
            <person name="Watanabe M."/>
            <person name="Hiraoka S."/>
            <person name="Chiba Y."/>
            <person name="Ishida S."/>
            <person name="Ono Y."/>
            <person name="Takiguchi S."/>
            <person name="Watanabe S."/>
            <person name="Yosida M."/>
            <person name="Hotuta T."/>
            <person name="Kusano J."/>
            <person name="Kanehori K."/>
            <person name="Takahashi-Fujii A."/>
            <person name="Hara H."/>
            <person name="Tanase T."/>
            <person name="Nomura Y."/>
            <person name="Togiya S."/>
            <person name="Komai F."/>
            <person name="Hara R."/>
            <person name="Takeuchi K."/>
            <person name="Arita M."/>
            <person name="Imose N."/>
            <person name="Musashino K."/>
            <person name="Yuuki H."/>
            <person name="Oshima A."/>
            <person name="Sasaki N."/>
            <person name="Aotsuka S."/>
            <person name="Yoshikawa Y."/>
            <person name="Matsunawa H."/>
            <person name="Ichihara T."/>
            <person name="Shiohata N."/>
            <person name="Sano S."/>
            <person name="Moriya S."/>
            <person name="Momiyama H."/>
            <person name="Satoh N."/>
            <person name="Takami S."/>
            <person name="Terashima Y."/>
            <person name="Suzuki O."/>
            <person name="Nakagawa S."/>
            <person name="Senoh A."/>
            <person name="Mizoguchi H."/>
            <person name="Goto Y."/>
            <person name="Shimizu F."/>
            <person name="Wakebe H."/>
            <person name="Hishigaki H."/>
            <person name="Watanabe T."/>
            <person name="Sugiyama A."/>
            <person name="Takemoto M."/>
            <person name="Kawakami B."/>
            <person name="Yamazaki M."/>
            <person name="Watanabe K."/>
            <person name="Kumagai A."/>
            <person name="Itakura S."/>
            <person name="Fukuzumi Y."/>
            <person name="Fujimori Y."/>
            <person name="Komiyama M."/>
            <person name="Tashiro H."/>
            <person name="Tanigami A."/>
            <person name="Fujiwara T."/>
            <person name="Ono T."/>
            <person name="Yamada K."/>
            <person name="Fujii Y."/>
            <person name="Ozaki K."/>
            <person name="Hirao M."/>
            <person name="Ohmori Y."/>
            <person name="Kawabata A."/>
            <person name="Hikiji T."/>
            <person name="Kobatake N."/>
            <person name="Inagaki H."/>
            <person name="Ikema Y."/>
            <person name="Okamoto S."/>
            <person name="Okitani R."/>
            <person name="Kawakami T."/>
            <person name="Noguchi S."/>
            <person name="Itoh T."/>
            <person name="Shigeta K."/>
            <person name="Senba T."/>
            <person name="Matsumura K."/>
            <person name="Nakajima Y."/>
            <person name="Mizuno T."/>
            <person name="Morinaga M."/>
            <person name="Sasaki M."/>
            <person name="Togashi T."/>
            <person name="Oyama M."/>
            <person name="Hata H."/>
            <person name="Watanabe M."/>
            <person name="Komatsu T."/>
            <person name="Mizushima-Sugano J."/>
            <person name="Satoh T."/>
            <person name="Shirai Y."/>
            <person name="Takahashi Y."/>
            <person name="Nakagawa K."/>
            <person name="Okumura K."/>
            <person name="Nagase T."/>
            <person name="Nomura N."/>
            <person name="Kikuchi H."/>
            <person name="Masuho Y."/>
            <person name="Yamashita R."/>
            <person name="Nakai K."/>
            <person name="Yada T."/>
            <person name="Nakamura Y."/>
            <person name="Ohara O."/>
            <person name="Isogai T."/>
            <person name="Sugano S."/>
        </authorList>
    </citation>
    <scope>NUCLEOTIDE SEQUENCE</scope>
    <source>
        <tissue evidence="3">Kidney</tissue>
    </source>
</reference>
<proteinExistence type="evidence at transcript level"/>
<dbReference type="ChiTaRS" id="MEG3">
    <property type="organism name" value="human"/>
</dbReference>
<gene>
    <name evidence="2" type="primary">FP504</name>
</gene>